<reference evidence="2" key="1">
    <citation type="thesis" date="2021" institute="BYU ScholarsArchive" country="Provo, UT, USA">
        <title>Applications of and Algorithms for Genome Assembly and Genomic Analyses with an Emphasis on Marine Teleosts.</title>
        <authorList>
            <person name="Pickett B.D."/>
        </authorList>
    </citation>
    <scope>NUCLEOTIDE SEQUENCE</scope>
    <source>
        <strain evidence="2">HI-2016</strain>
    </source>
</reference>
<dbReference type="GO" id="GO:0019901">
    <property type="term" value="F:protein kinase binding"/>
    <property type="evidence" value="ECO:0007669"/>
    <property type="project" value="TreeGrafter"/>
</dbReference>
<gene>
    <name evidence="2" type="ORF">JZ751_024769</name>
</gene>
<dbReference type="GO" id="GO:0043113">
    <property type="term" value="P:receptor clustering"/>
    <property type="evidence" value="ECO:0007669"/>
    <property type="project" value="TreeGrafter"/>
</dbReference>
<dbReference type="GO" id="GO:0045197">
    <property type="term" value="P:establishment or maintenance of epithelial cell apical/basal polarity"/>
    <property type="evidence" value="ECO:0007669"/>
    <property type="project" value="TreeGrafter"/>
</dbReference>
<dbReference type="GO" id="GO:0098887">
    <property type="term" value="P:neurotransmitter receptor transport, endosome to postsynaptic membrane"/>
    <property type="evidence" value="ECO:0007669"/>
    <property type="project" value="TreeGrafter"/>
</dbReference>
<dbReference type="InterPro" id="IPR050614">
    <property type="entry name" value="Synaptic_Scaffolding_LAP-MAGUK"/>
</dbReference>
<proteinExistence type="predicted"/>
<name>A0A8T2PFH7_9TELE</name>
<dbReference type="SUPFAM" id="SSF52058">
    <property type="entry name" value="L domain-like"/>
    <property type="match status" value="1"/>
</dbReference>
<evidence type="ECO:0000313" key="3">
    <source>
        <dbReference type="Proteomes" id="UP000824540"/>
    </source>
</evidence>
<dbReference type="PANTHER" id="PTHR23119">
    <property type="entry name" value="DISCS LARGE"/>
    <property type="match status" value="1"/>
</dbReference>
<dbReference type="GO" id="GO:0098968">
    <property type="term" value="P:neurotransmitter receptor transport postsynaptic membrane to endosome"/>
    <property type="evidence" value="ECO:0007669"/>
    <property type="project" value="TreeGrafter"/>
</dbReference>
<keyword evidence="3" id="KW-1185">Reference proteome</keyword>
<feature type="region of interest" description="Disordered" evidence="1">
    <location>
        <begin position="362"/>
        <end position="444"/>
    </location>
</feature>
<evidence type="ECO:0000256" key="1">
    <source>
        <dbReference type="SAM" id="MobiDB-lite"/>
    </source>
</evidence>
<dbReference type="GO" id="GO:0016323">
    <property type="term" value="C:basolateral plasma membrane"/>
    <property type="evidence" value="ECO:0007669"/>
    <property type="project" value="TreeGrafter"/>
</dbReference>
<sequence length="444" mass="49992">MFVQASAHLCIHGTFRLSLLEEFDCSCNELESLPPTIGYLHNLRTFAADENFLSELPREASGQLAEDRRADDGAKLCVIARYITLALRWHRHGGPPSWDMPAPEAPARAAGTWPDHDGFSCPSAQERDTIGSCKNVTVMSLRSNKLEFLPEEIGQMTKLRVLNLSDNSVNAPMSAPSRYRRFIARKTLRDTQANGAGAGQGVTLTPLQPPHSDLRGVPSKALIPLQTEAHPETKQRVLTNYMFPQQPRHDEDYQSDSDSFNPTLWEEQRQQRMTVAFEFEDKKEEEDNSGKVKVEINLKRYPTPYPEDLKNMVKSVQNLVGKTGHPLSTEKCSSGTNMELPGKEKFEPKWPIAPKEVAEREAKDFSKGQMTEQVPMHNSAMDIQKRKDKEDLTESSEVGLKPVGNGELWRISMTGGKQRRRGGKHGSFSKDLMREGRKGELEHR</sequence>
<dbReference type="GO" id="GO:0045211">
    <property type="term" value="C:postsynaptic membrane"/>
    <property type="evidence" value="ECO:0007669"/>
    <property type="project" value="TreeGrafter"/>
</dbReference>
<dbReference type="AlphaFoldDB" id="A0A8T2PFH7"/>
<feature type="compositionally biased region" description="Basic and acidic residues" evidence="1">
    <location>
        <begin position="431"/>
        <end position="444"/>
    </location>
</feature>
<feature type="region of interest" description="Disordered" evidence="1">
    <location>
        <begin position="192"/>
        <end position="217"/>
    </location>
</feature>
<accession>A0A8T2PFH7</accession>
<dbReference type="InterPro" id="IPR032675">
    <property type="entry name" value="LRR_dom_sf"/>
</dbReference>
<dbReference type="GO" id="GO:0014069">
    <property type="term" value="C:postsynaptic density"/>
    <property type="evidence" value="ECO:0007669"/>
    <property type="project" value="TreeGrafter"/>
</dbReference>
<feature type="region of interest" description="Disordered" evidence="1">
    <location>
        <begin position="322"/>
        <end position="346"/>
    </location>
</feature>
<dbReference type="PANTHER" id="PTHR23119:SF48">
    <property type="entry name" value="LEUCINE-RICH REPEAT-CONTAINING PROTEIN 7"/>
    <property type="match status" value="1"/>
</dbReference>
<protein>
    <recommendedName>
        <fullName evidence="4">Leucine-rich repeat-containing protein 7</fullName>
    </recommendedName>
</protein>
<dbReference type="EMBL" id="JAFBMS010000007">
    <property type="protein sequence ID" value="KAG9350880.1"/>
    <property type="molecule type" value="Genomic_DNA"/>
</dbReference>
<feature type="compositionally biased region" description="Basic and acidic residues" evidence="1">
    <location>
        <begin position="383"/>
        <end position="392"/>
    </location>
</feature>
<dbReference type="GO" id="GO:0098609">
    <property type="term" value="P:cell-cell adhesion"/>
    <property type="evidence" value="ECO:0007669"/>
    <property type="project" value="TreeGrafter"/>
</dbReference>
<evidence type="ECO:0000313" key="2">
    <source>
        <dbReference type="EMBL" id="KAG9350880.1"/>
    </source>
</evidence>
<comment type="caution">
    <text evidence="2">The sequence shown here is derived from an EMBL/GenBank/DDBJ whole genome shotgun (WGS) entry which is preliminary data.</text>
</comment>
<organism evidence="2 3">
    <name type="scientific">Albula glossodonta</name>
    <name type="common">roundjaw bonefish</name>
    <dbReference type="NCBI Taxonomy" id="121402"/>
    <lineage>
        <taxon>Eukaryota</taxon>
        <taxon>Metazoa</taxon>
        <taxon>Chordata</taxon>
        <taxon>Craniata</taxon>
        <taxon>Vertebrata</taxon>
        <taxon>Euteleostomi</taxon>
        <taxon>Actinopterygii</taxon>
        <taxon>Neopterygii</taxon>
        <taxon>Teleostei</taxon>
        <taxon>Albuliformes</taxon>
        <taxon>Albulidae</taxon>
        <taxon>Albula</taxon>
    </lineage>
</organism>
<dbReference type="OrthoDB" id="2187496at2759"/>
<evidence type="ECO:0008006" key="4">
    <source>
        <dbReference type="Google" id="ProtNLM"/>
    </source>
</evidence>
<dbReference type="Gene3D" id="3.80.10.10">
    <property type="entry name" value="Ribonuclease Inhibitor"/>
    <property type="match status" value="2"/>
</dbReference>
<dbReference type="GO" id="GO:0005912">
    <property type="term" value="C:adherens junction"/>
    <property type="evidence" value="ECO:0007669"/>
    <property type="project" value="TreeGrafter"/>
</dbReference>
<dbReference type="Proteomes" id="UP000824540">
    <property type="component" value="Unassembled WGS sequence"/>
</dbReference>